<feature type="transmembrane region" description="Helical" evidence="11">
    <location>
        <begin position="165"/>
        <end position="187"/>
    </location>
</feature>
<dbReference type="Proteomes" id="UP000030758">
    <property type="component" value="Unassembled WGS sequence"/>
</dbReference>
<keyword evidence="8 11" id="KW-1133">Transmembrane helix</keyword>
<evidence type="ECO:0000256" key="2">
    <source>
        <dbReference type="ARBA" id="ARBA00009726"/>
    </source>
</evidence>
<evidence type="ECO:0000256" key="1">
    <source>
        <dbReference type="ARBA" id="ARBA00004127"/>
    </source>
</evidence>
<keyword evidence="10" id="KW-0325">Glycoprotein</keyword>
<dbReference type="GO" id="GO:0016020">
    <property type="term" value="C:membrane"/>
    <property type="evidence" value="ECO:0007669"/>
    <property type="project" value="InterPro"/>
</dbReference>
<feature type="domain" description="ABC transmembrane type-1" evidence="13">
    <location>
        <begin position="166"/>
        <end position="296"/>
    </location>
</feature>
<dbReference type="InterPro" id="IPR036640">
    <property type="entry name" value="ABC1_TM_sf"/>
</dbReference>
<reference evidence="14" key="1">
    <citation type="journal article" date="2014" name="Nat. Genet.">
        <title>Genome and transcriptome of the porcine whipworm Trichuris suis.</title>
        <authorList>
            <person name="Jex A.R."/>
            <person name="Nejsum P."/>
            <person name="Schwarz E.M."/>
            <person name="Hu L."/>
            <person name="Young N.D."/>
            <person name="Hall R.S."/>
            <person name="Korhonen P.K."/>
            <person name="Liao S."/>
            <person name="Thamsborg S."/>
            <person name="Xia J."/>
            <person name="Xu P."/>
            <person name="Wang S."/>
            <person name="Scheerlinck J.P."/>
            <person name="Hofmann A."/>
            <person name="Sternberg P.W."/>
            <person name="Wang J."/>
            <person name="Gasser R.B."/>
        </authorList>
    </citation>
    <scope>NUCLEOTIDE SEQUENCE [LARGE SCALE GENOMIC DNA]</scope>
    <source>
        <strain evidence="14">DCEP-RM93F</strain>
    </source>
</reference>
<keyword evidence="7" id="KW-0067">ATP-binding</keyword>
<comment type="subcellular location">
    <subcellularLocation>
        <location evidence="1">Endomembrane system</location>
        <topology evidence="1">Multi-pass membrane protein</topology>
    </subcellularLocation>
</comment>
<dbReference type="GO" id="GO:0016887">
    <property type="term" value="F:ATP hydrolysis activity"/>
    <property type="evidence" value="ECO:0007669"/>
    <property type="project" value="InterPro"/>
</dbReference>
<dbReference type="EMBL" id="KL367475">
    <property type="protein sequence ID" value="KFD73027.1"/>
    <property type="molecule type" value="Genomic_DNA"/>
</dbReference>
<feature type="domain" description="ABC transmembrane type-1" evidence="13">
    <location>
        <begin position="729"/>
        <end position="1026"/>
    </location>
</feature>
<evidence type="ECO:0000259" key="12">
    <source>
        <dbReference type="PROSITE" id="PS50893"/>
    </source>
</evidence>
<feature type="domain" description="ABC transporter" evidence="12">
    <location>
        <begin position="404"/>
        <end position="636"/>
    </location>
</feature>
<feature type="transmembrane region" description="Helical" evidence="11">
    <location>
        <begin position="717"/>
        <end position="737"/>
    </location>
</feature>
<dbReference type="InterPro" id="IPR003593">
    <property type="entry name" value="AAA+_ATPase"/>
</dbReference>
<dbReference type="FunFam" id="1.20.1560.10:FF:000015">
    <property type="entry name" value="multidrug resistance-associated protein 5 isoform X1"/>
    <property type="match status" value="1"/>
</dbReference>
<evidence type="ECO:0000256" key="8">
    <source>
        <dbReference type="ARBA" id="ARBA00022989"/>
    </source>
</evidence>
<feature type="transmembrane region" description="Helical" evidence="11">
    <location>
        <begin position="207"/>
        <end position="230"/>
    </location>
</feature>
<name>A0A085NU81_9BILA</name>
<dbReference type="InterPro" id="IPR011527">
    <property type="entry name" value="ABC1_TM_dom"/>
</dbReference>
<evidence type="ECO:0008006" key="15">
    <source>
        <dbReference type="Google" id="ProtNLM"/>
    </source>
</evidence>
<dbReference type="PANTHER" id="PTHR24223:SF447">
    <property type="entry name" value="MULTIDRUG RESISTANCE-ASSOCIATED PROTEIN 5"/>
    <property type="match status" value="1"/>
</dbReference>
<dbReference type="Gene3D" id="3.40.50.300">
    <property type="entry name" value="P-loop containing nucleotide triphosphate hydrolases"/>
    <property type="match status" value="2"/>
</dbReference>
<feature type="transmembrane region" description="Helical" evidence="11">
    <location>
        <begin position="346"/>
        <end position="364"/>
    </location>
</feature>
<dbReference type="Gene3D" id="1.20.1560.10">
    <property type="entry name" value="ABC transporter type 1, transmembrane domain"/>
    <property type="match status" value="2"/>
</dbReference>
<evidence type="ECO:0000259" key="13">
    <source>
        <dbReference type="PROSITE" id="PS50929"/>
    </source>
</evidence>
<comment type="similarity">
    <text evidence="2">Belongs to the ABC transporter superfamily. ABCC family. Conjugate transporter (TC 3.A.1.208) subfamily.</text>
</comment>
<dbReference type="InterPro" id="IPR017871">
    <property type="entry name" value="ABC_transporter-like_CS"/>
</dbReference>
<dbReference type="InterPro" id="IPR003439">
    <property type="entry name" value="ABC_transporter-like_ATP-bd"/>
</dbReference>
<evidence type="ECO:0000256" key="9">
    <source>
        <dbReference type="ARBA" id="ARBA00023136"/>
    </source>
</evidence>
<dbReference type="GO" id="GO:0140359">
    <property type="term" value="F:ABC-type transporter activity"/>
    <property type="evidence" value="ECO:0007669"/>
    <property type="project" value="InterPro"/>
</dbReference>
<feature type="transmembrane region" description="Helical" evidence="11">
    <location>
        <begin position="87"/>
        <end position="106"/>
    </location>
</feature>
<dbReference type="SUPFAM" id="SSF90123">
    <property type="entry name" value="ABC transporter transmembrane region"/>
    <property type="match status" value="2"/>
</dbReference>
<evidence type="ECO:0000313" key="14">
    <source>
        <dbReference type="EMBL" id="KFD73027.1"/>
    </source>
</evidence>
<dbReference type="GO" id="GO:0005524">
    <property type="term" value="F:ATP binding"/>
    <property type="evidence" value="ECO:0007669"/>
    <property type="project" value="UniProtKB-KW"/>
</dbReference>
<keyword evidence="3" id="KW-0813">Transport</keyword>
<protein>
    <recommendedName>
        <fullName evidence="15">ABC transporter, ATP-binding protein</fullName>
    </recommendedName>
</protein>
<feature type="domain" description="ABC transporter" evidence="12">
    <location>
        <begin position="1064"/>
        <end position="1296"/>
    </location>
</feature>
<evidence type="ECO:0000256" key="5">
    <source>
        <dbReference type="ARBA" id="ARBA00022737"/>
    </source>
</evidence>
<dbReference type="SMART" id="SM00382">
    <property type="entry name" value="AAA"/>
    <property type="match status" value="2"/>
</dbReference>
<proteinExistence type="inferred from homology"/>
<dbReference type="InterPro" id="IPR027417">
    <property type="entry name" value="P-loop_NTPase"/>
</dbReference>
<feature type="transmembrane region" description="Helical" evidence="11">
    <location>
        <begin position="969"/>
        <end position="992"/>
    </location>
</feature>
<feature type="transmembrane region" description="Helical" evidence="11">
    <location>
        <begin position="315"/>
        <end position="340"/>
    </location>
</feature>
<evidence type="ECO:0000256" key="11">
    <source>
        <dbReference type="SAM" id="Phobius"/>
    </source>
</evidence>
<keyword evidence="4 11" id="KW-0812">Transmembrane</keyword>
<evidence type="ECO:0000256" key="7">
    <source>
        <dbReference type="ARBA" id="ARBA00022840"/>
    </source>
</evidence>
<feature type="non-terminal residue" evidence="14">
    <location>
        <position position="1"/>
    </location>
</feature>
<dbReference type="PROSITE" id="PS50929">
    <property type="entry name" value="ABC_TM1F"/>
    <property type="match status" value="2"/>
</dbReference>
<dbReference type="GO" id="GO:0012505">
    <property type="term" value="C:endomembrane system"/>
    <property type="evidence" value="ECO:0007669"/>
    <property type="project" value="UniProtKB-SubCell"/>
</dbReference>
<gene>
    <name evidence="14" type="ORF">M514_14931</name>
</gene>
<evidence type="ECO:0000256" key="6">
    <source>
        <dbReference type="ARBA" id="ARBA00022741"/>
    </source>
</evidence>
<sequence length="1318" mass="147385">IENGGNDEEEKLGLIYQERQRQAQATSFINKYIPLPLPRFSQKKVIDVDAQLKKPNRTFFTRYEPSLRHLLPFRRETGDLTARIDQAGCFSFITFGWVFAYLWSLFRKLAPTDNEQWFISKHDASNANMRRLDHLWNKELEHQRNEDEKQPSLVRVVLRFFRTRLLVSCICFLFCLTFGFIGPTCIVRSLLQYAQMPNEQKQKSTGFILALLMMLVELSRVIFYGATWAVSTRTALRVRGAILALLFKRFMYQRVSCEIATSEITSIFANDSQRIFDAVSFLPLVLIGPLVLLGGIDLREEELKYLRKTGLAQSLAVSLGTVVPVLAAVATFAIYIGIGYDLHPDQAFTAITVFFVMLFGIRMIPYGMRYLAEALVALRKIQAHLMVPEVAENNAIPSDPSVAVEVNNSTFCWPSDAAKDSAESTSNAFKLRNINFKISKGDLVGLCGPVGCGKSSLLLAIVGDMMHTEGSKRVSGNVAYCPQEPWIFNASFRENILLGKTFCRKPYSAIVSACSLKLDVKCFAAGDLTEIGEHGVNLSGGQKARLSLARALYMEKELYLLDDILSPVDDQVAMRLFNHAIKEHLSKQTVILVTKNPRFLQQCDKIIFMTNGTVEAFGRHEDLISHNKAYRAFIDQIDEATARQNADTSLDTFFSVEIPEVCQTSRRMTSSSSMSGHSNPEQNIEELLANIPLKDGSMMTSEENLCSRTVSWNDYKAYIAAIGGFSCALLLLFTFALSTGSSISSTALLSYWLHFNHSGFSHLSSNASYGPQDKLLSGQPKAFHFLGIYLGSAVLIVATNLLRSFVFVKITIKAAKRLHNALFDSIMKGNMRWFDTMPSGRIINRFSKDVDEVDTKIPFTLETLIQNFSTITGYLIVIIWAFPWFLVAALPLGCIFVLFVACFRAGIRCLKRAENNSRSPLFSHIIACAHGKSVLRTSGKTMDFIERMKHLLDQNSSWMFMYNSAMRWLAVWLDFLVVSIIFIISLLLVALSGSIEPAYAGMALSYAIQMSGIFQFAVRMQAEFEAKMISVERMNRFIQAVEQEGVHHVSGETTKAGKSIKGSICFSNVSLTYGRNDSPALNNVSFEVKDGSRLGILGRTGSGKTSLVNALLRLYPTSEGTIMIDNRNVDDICLSDLRSKIAVIPQDPRLFSGSIRFNLDPHGTRSEAELWKAVDFAKLRSLISRMPSGLESMIEEGGRNFSAGERQLIFLGRAFLQQASILLLDEATAYLNSAPDIDECLGTLANQRTVLIVAHRLRSIMACDHILILDQGRLVEFGERETLLSDPESHFSQLFKVLDKPVHIRAVSFPEPSTRIAS</sequence>
<evidence type="ECO:0000256" key="4">
    <source>
        <dbReference type="ARBA" id="ARBA00022692"/>
    </source>
</evidence>
<dbReference type="CDD" id="cd03250">
    <property type="entry name" value="ABCC_MRP_domain1"/>
    <property type="match status" value="1"/>
</dbReference>
<dbReference type="SUPFAM" id="SSF52540">
    <property type="entry name" value="P-loop containing nucleoside triphosphate hydrolases"/>
    <property type="match status" value="2"/>
</dbReference>
<accession>A0A085NU81</accession>
<evidence type="ECO:0000256" key="10">
    <source>
        <dbReference type="ARBA" id="ARBA00023180"/>
    </source>
</evidence>
<dbReference type="Pfam" id="PF00664">
    <property type="entry name" value="ABC_membrane"/>
    <property type="match status" value="1"/>
</dbReference>
<feature type="transmembrane region" description="Helical" evidence="11">
    <location>
        <begin position="782"/>
        <end position="808"/>
    </location>
</feature>
<dbReference type="PROSITE" id="PS50893">
    <property type="entry name" value="ABC_TRANSPORTER_2"/>
    <property type="match status" value="2"/>
</dbReference>
<keyword evidence="5" id="KW-0677">Repeat</keyword>
<feature type="transmembrane region" description="Helical" evidence="11">
    <location>
        <begin position="888"/>
        <end position="907"/>
    </location>
</feature>
<dbReference type="FunFam" id="3.40.50.300:FF:000997">
    <property type="entry name" value="Multidrug resistance-associated protein 1"/>
    <property type="match status" value="1"/>
</dbReference>
<feature type="transmembrane region" description="Helical" evidence="11">
    <location>
        <begin position="864"/>
        <end position="882"/>
    </location>
</feature>
<organism evidence="14">
    <name type="scientific">Trichuris suis</name>
    <name type="common">pig whipworm</name>
    <dbReference type="NCBI Taxonomy" id="68888"/>
    <lineage>
        <taxon>Eukaryota</taxon>
        <taxon>Metazoa</taxon>
        <taxon>Ecdysozoa</taxon>
        <taxon>Nematoda</taxon>
        <taxon>Enoplea</taxon>
        <taxon>Dorylaimia</taxon>
        <taxon>Trichinellida</taxon>
        <taxon>Trichuridae</taxon>
        <taxon>Trichuris</taxon>
    </lineage>
</organism>
<dbReference type="InterPro" id="IPR050173">
    <property type="entry name" value="ABC_transporter_C-like"/>
</dbReference>
<dbReference type="PROSITE" id="PS00211">
    <property type="entry name" value="ABC_TRANSPORTER_1"/>
    <property type="match status" value="2"/>
</dbReference>
<dbReference type="Pfam" id="PF00005">
    <property type="entry name" value="ABC_tran"/>
    <property type="match status" value="2"/>
</dbReference>
<keyword evidence="9 11" id="KW-0472">Membrane</keyword>
<dbReference type="CDD" id="cd18599">
    <property type="entry name" value="ABC_6TM_MRP5_8_9_D2"/>
    <property type="match status" value="1"/>
</dbReference>
<dbReference type="CDD" id="cd03244">
    <property type="entry name" value="ABCC_MRP_domain2"/>
    <property type="match status" value="1"/>
</dbReference>
<evidence type="ECO:0000256" key="3">
    <source>
        <dbReference type="ARBA" id="ARBA00022448"/>
    </source>
</evidence>
<dbReference type="PANTHER" id="PTHR24223">
    <property type="entry name" value="ATP-BINDING CASSETTE SUB-FAMILY C"/>
    <property type="match status" value="1"/>
</dbReference>
<keyword evidence="6" id="KW-0547">Nucleotide-binding</keyword>
<dbReference type="FunFam" id="3.40.50.300:FF:000163">
    <property type="entry name" value="Multidrug resistance-associated protein member 4"/>
    <property type="match status" value="1"/>
</dbReference>